<name>A0A3L6RS07_PANMI</name>
<dbReference type="EMBL" id="PQIB02000007">
    <property type="protein sequence ID" value="RLN08558.1"/>
    <property type="molecule type" value="Genomic_DNA"/>
</dbReference>
<feature type="region of interest" description="Disordered" evidence="1">
    <location>
        <begin position="33"/>
        <end position="61"/>
    </location>
</feature>
<comment type="caution">
    <text evidence="2">The sequence shown here is derived from an EMBL/GenBank/DDBJ whole genome shotgun (WGS) entry which is preliminary data.</text>
</comment>
<dbReference type="AlphaFoldDB" id="A0A3L6RS07"/>
<accession>A0A3L6RS07</accession>
<evidence type="ECO:0000313" key="3">
    <source>
        <dbReference type="Proteomes" id="UP000275267"/>
    </source>
</evidence>
<evidence type="ECO:0000313" key="2">
    <source>
        <dbReference type="EMBL" id="RLN08558.1"/>
    </source>
</evidence>
<evidence type="ECO:0000256" key="1">
    <source>
        <dbReference type="SAM" id="MobiDB-lite"/>
    </source>
</evidence>
<protein>
    <submittedName>
        <fullName evidence="2">Uncharacterized protein</fullName>
    </submittedName>
</protein>
<dbReference type="Proteomes" id="UP000275267">
    <property type="component" value="Unassembled WGS sequence"/>
</dbReference>
<organism evidence="2 3">
    <name type="scientific">Panicum miliaceum</name>
    <name type="common">Proso millet</name>
    <name type="synonym">Broomcorn millet</name>
    <dbReference type="NCBI Taxonomy" id="4540"/>
    <lineage>
        <taxon>Eukaryota</taxon>
        <taxon>Viridiplantae</taxon>
        <taxon>Streptophyta</taxon>
        <taxon>Embryophyta</taxon>
        <taxon>Tracheophyta</taxon>
        <taxon>Spermatophyta</taxon>
        <taxon>Magnoliopsida</taxon>
        <taxon>Liliopsida</taxon>
        <taxon>Poales</taxon>
        <taxon>Poaceae</taxon>
        <taxon>PACMAD clade</taxon>
        <taxon>Panicoideae</taxon>
        <taxon>Panicodae</taxon>
        <taxon>Paniceae</taxon>
        <taxon>Panicinae</taxon>
        <taxon>Panicum</taxon>
        <taxon>Panicum sect. Panicum</taxon>
    </lineage>
</organism>
<proteinExistence type="predicted"/>
<sequence length="61" mass="7081">MRRNTRSEQKSTSSLKKMTMLALNNTILGMSTRTRKLSKSAMLRENLPKRLKGRRDNDSLE</sequence>
<reference evidence="3" key="1">
    <citation type="journal article" date="2019" name="Nat. Commun.">
        <title>The genome of broomcorn millet.</title>
        <authorList>
            <person name="Zou C."/>
            <person name="Miki D."/>
            <person name="Li D."/>
            <person name="Tang Q."/>
            <person name="Xiao L."/>
            <person name="Rajput S."/>
            <person name="Deng P."/>
            <person name="Jia W."/>
            <person name="Huang R."/>
            <person name="Zhang M."/>
            <person name="Sun Y."/>
            <person name="Hu J."/>
            <person name="Fu X."/>
            <person name="Schnable P.S."/>
            <person name="Li F."/>
            <person name="Zhang H."/>
            <person name="Feng B."/>
            <person name="Zhu X."/>
            <person name="Liu R."/>
            <person name="Schnable J.C."/>
            <person name="Zhu J.-K."/>
            <person name="Zhang H."/>
        </authorList>
    </citation>
    <scope>NUCLEOTIDE SEQUENCE [LARGE SCALE GENOMIC DNA]</scope>
</reference>
<gene>
    <name evidence="2" type="ORF">C2845_PM11G18030</name>
</gene>
<keyword evidence="3" id="KW-1185">Reference proteome</keyword>